<dbReference type="Gene3D" id="3.40.50.720">
    <property type="entry name" value="NAD(P)-binding Rossmann-like Domain"/>
    <property type="match status" value="2"/>
</dbReference>
<reference evidence="5 6" key="1">
    <citation type="journal article" date="2015" name="Genome Biol. Evol.">
        <title>Phylogenomic analyses indicate that early fungi evolved digesting cell walls of algal ancestors of land plants.</title>
        <authorList>
            <person name="Chang Y."/>
            <person name="Wang S."/>
            <person name="Sekimoto S."/>
            <person name="Aerts A.L."/>
            <person name="Choi C."/>
            <person name="Clum A."/>
            <person name="LaButti K.M."/>
            <person name="Lindquist E.A."/>
            <person name="Yee Ngan C."/>
            <person name="Ohm R.A."/>
            <person name="Salamov A.A."/>
            <person name="Grigoriev I.V."/>
            <person name="Spatafora J.W."/>
            <person name="Berbee M.L."/>
        </authorList>
    </citation>
    <scope>NUCLEOTIDE SEQUENCE [LARGE SCALE GENOMIC DNA]</scope>
    <source>
        <strain evidence="5 6">JEL478</strain>
    </source>
</reference>
<evidence type="ECO:0000313" key="6">
    <source>
        <dbReference type="Proteomes" id="UP000070544"/>
    </source>
</evidence>
<dbReference type="AlphaFoldDB" id="A0A139AWL4"/>
<dbReference type="STRING" id="1344416.A0A139AWL4"/>
<dbReference type="Pfam" id="PF02826">
    <property type="entry name" value="2-Hacid_dh_C"/>
    <property type="match status" value="1"/>
</dbReference>
<keyword evidence="6" id="KW-1185">Reference proteome</keyword>
<evidence type="ECO:0000256" key="3">
    <source>
        <dbReference type="SAM" id="MobiDB-lite"/>
    </source>
</evidence>
<organism evidence="5 6">
    <name type="scientific">Gonapodya prolifera (strain JEL478)</name>
    <name type="common">Monoblepharis prolifera</name>
    <dbReference type="NCBI Taxonomy" id="1344416"/>
    <lineage>
        <taxon>Eukaryota</taxon>
        <taxon>Fungi</taxon>
        <taxon>Fungi incertae sedis</taxon>
        <taxon>Chytridiomycota</taxon>
        <taxon>Chytridiomycota incertae sedis</taxon>
        <taxon>Monoblepharidomycetes</taxon>
        <taxon>Monoblepharidales</taxon>
        <taxon>Gonapodyaceae</taxon>
        <taxon>Gonapodya</taxon>
    </lineage>
</organism>
<name>A0A139AWL4_GONPJ</name>
<dbReference type="Proteomes" id="UP000070544">
    <property type="component" value="Unassembled WGS sequence"/>
</dbReference>
<gene>
    <name evidence="5" type="ORF">M427DRAFT_66326</name>
</gene>
<evidence type="ECO:0000256" key="2">
    <source>
        <dbReference type="ARBA" id="ARBA00023027"/>
    </source>
</evidence>
<dbReference type="InterPro" id="IPR006140">
    <property type="entry name" value="D-isomer_DH_NAD-bd"/>
</dbReference>
<evidence type="ECO:0000313" key="5">
    <source>
        <dbReference type="EMBL" id="KXS20973.1"/>
    </source>
</evidence>
<evidence type="ECO:0000256" key="1">
    <source>
        <dbReference type="ARBA" id="ARBA00023002"/>
    </source>
</evidence>
<feature type="region of interest" description="Disordered" evidence="3">
    <location>
        <begin position="70"/>
        <end position="93"/>
    </location>
</feature>
<dbReference type="PROSITE" id="PS00671">
    <property type="entry name" value="D_2_HYDROXYACID_DH_3"/>
    <property type="match status" value="1"/>
</dbReference>
<accession>A0A139AWL4</accession>
<evidence type="ECO:0000259" key="4">
    <source>
        <dbReference type="Pfam" id="PF02826"/>
    </source>
</evidence>
<proteinExistence type="predicted"/>
<dbReference type="EMBL" id="KQ965734">
    <property type="protein sequence ID" value="KXS20973.1"/>
    <property type="molecule type" value="Genomic_DNA"/>
</dbReference>
<keyword evidence="1" id="KW-0560">Oxidoreductase</keyword>
<protein>
    <recommendedName>
        <fullName evidence="4">D-isomer specific 2-hydroxyacid dehydrogenase NAD-binding domain-containing protein</fullName>
    </recommendedName>
</protein>
<dbReference type="GO" id="GO:0051287">
    <property type="term" value="F:NAD binding"/>
    <property type="evidence" value="ECO:0007669"/>
    <property type="project" value="InterPro"/>
</dbReference>
<feature type="domain" description="D-isomer specific 2-hydroxyacid dehydrogenase NAD-binding" evidence="4">
    <location>
        <begin position="216"/>
        <end position="399"/>
    </location>
</feature>
<dbReference type="PANTHER" id="PTHR43333">
    <property type="entry name" value="2-HACID_DH_C DOMAIN-CONTAINING PROTEIN"/>
    <property type="match status" value="1"/>
</dbReference>
<keyword evidence="2" id="KW-0520">NAD</keyword>
<sequence length="443" mass="49316">MNSGVTISGNPVCRIERDRSRFTIKIDDQLNHLHPFATAILNYISTHLKPPTPTVTWRLFGQKPTPATCFTPLRTPSSGHPASSTLKMSTTSPPAPHLPIPVIIHERVYNMLHRDRGLIPSDKLTLVPITTHDAALVFPEQQDLFNKARVFVSCWIEAKHHDTCANVLRRNQGIGLVHCPQVGIEHTVCDEMYRPGLVLTNSTGLTSIAISEFVLLLMLSHVKHLHHHLTNTTPATFWTNGKSWPHFELAGRTVFLLGLGSIGKEIAKRCKAFGMDVVGARRKGNGEREGDVDEVYGMDNWPTNTSLLSRVDFFIIAAPASDKTEGIVSREVIRRLKKGVYIINIARGSLLDEVALAEAVGDEHVAGAALDVHRQEPIDPAHPLFKYHPDRILLTPHMAWSNDKYFIRTAELIVENSLAFVEGREVKNRIELLERVDGGTGKE</sequence>
<dbReference type="InterPro" id="IPR029753">
    <property type="entry name" value="D-isomer_DH_CS"/>
</dbReference>
<dbReference type="SUPFAM" id="SSF51735">
    <property type="entry name" value="NAD(P)-binding Rossmann-fold domains"/>
    <property type="match status" value="1"/>
</dbReference>
<dbReference type="GO" id="GO:0016491">
    <property type="term" value="F:oxidoreductase activity"/>
    <property type="evidence" value="ECO:0007669"/>
    <property type="project" value="UniProtKB-KW"/>
</dbReference>
<dbReference type="OrthoDB" id="2134538at2759"/>
<feature type="compositionally biased region" description="Polar residues" evidence="3">
    <location>
        <begin position="74"/>
        <end position="92"/>
    </location>
</feature>
<dbReference type="PANTHER" id="PTHR43333:SF1">
    <property type="entry name" value="D-ISOMER SPECIFIC 2-HYDROXYACID DEHYDROGENASE NAD-BINDING DOMAIN-CONTAINING PROTEIN"/>
    <property type="match status" value="1"/>
</dbReference>
<dbReference type="InterPro" id="IPR036291">
    <property type="entry name" value="NAD(P)-bd_dom_sf"/>
</dbReference>